<accession>W8VVU3</accession>
<dbReference type="AlphaFoldDB" id="W8VVU3"/>
<proteinExistence type="predicted"/>
<evidence type="ECO:0000313" key="1">
    <source>
        <dbReference type="EMBL" id="BAO55758.1"/>
    </source>
</evidence>
<dbReference type="HOGENOM" id="CLU_3273541_0_0_10"/>
<protein>
    <submittedName>
        <fullName evidence="1">Uncharacterized protein</fullName>
    </submittedName>
</protein>
<evidence type="ECO:0000313" key="2">
    <source>
        <dbReference type="Proteomes" id="UP000031760"/>
    </source>
</evidence>
<sequence length="41" mass="4846">MVLDFRFKAKTMMNSSHQKSFVLNHESSRRERELSFVSGAR</sequence>
<reference evidence="1 2" key="1">
    <citation type="journal article" date="2014" name="Proc. Natl. Acad. Sci. U.S.A.">
        <title>Functional characterization of flavobacteria rhodopsins reveals a unique class of light-driven chloride pump in bacteria.</title>
        <authorList>
            <person name="Yoshizawa S."/>
            <person name="Kumagai Y."/>
            <person name="Kim H."/>
            <person name="Ogura Y."/>
            <person name="Hayashi T."/>
            <person name="Iwasaki W."/>
            <person name="DeLong E.F."/>
            <person name="Kogure K."/>
        </authorList>
    </citation>
    <scope>NUCLEOTIDE SEQUENCE [LARGE SCALE GENOMIC DNA]</scope>
    <source>
        <strain evidence="1 2">S1-08</strain>
    </source>
</reference>
<organism evidence="1 2">
    <name type="scientific">Nonlabens marinus S1-08</name>
    <dbReference type="NCBI Taxonomy" id="1454201"/>
    <lineage>
        <taxon>Bacteria</taxon>
        <taxon>Pseudomonadati</taxon>
        <taxon>Bacteroidota</taxon>
        <taxon>Flavobacteriia</taxon>
        <taxon>Flavobacteriales</taxon>
        <taxon>Flavobacteriaceae</taxon>
        <taxon>Nonlabens</taxon>
    </lineage>
</organism>
<name>W8VVU3_9FLAO</name>
<dbReference type="Proteomes" id="UP000031760">
    <property type="component" value="Chromosome"/>
</dbReference>
<dbReference type="KEGG" id="nmf:NMS_1749"/>
<dbReference type="EMBL" id="AP014548">
    <property type="protein sequence ID" value="BAO55758.1"/>
    <property type="molecule type" value="Genomic_DNA"/>
</dbReference>
<dbReference type="STRING" id="1454201.NMS_1749"/>
<keyword evidence="2" id="KW-1185">Reference proteome</keyword>
<gene>
    <name evidence="1" type="ORF">NMS_1749</name>
</gene>